<name>A0AAP3AMY4_RIEAN</name>
<dbReference type="PANTHER" id="PTHR30363:SF44">
    <property type="entry name" value="AGA OPERON TRANSCRIPTIONAL REPRESSOR-RELATED"/>
    <property type="match status" value="1"/>
</dbReference>
<protein>
    <submittedName>
        <fullName evidence="5">DeoR/GlpR family DNA-binding transcription regulator</fullName>
    </submittedName>
</protein>
<dbReference type="Pfam" id="PF08220">
    <property type="entry name" value="HTH_DeoR"/>
    <property type="match status" value="1"/>
</dbReference>
<dbReference type="GO" id="GO:0003700">
    <property type="term" value="F:DNA-binding transcription factor activity"/>
    <property type="evidence" value="ECO:0007669"/>
    <property type="project" value="InterPro"/>
</dbReference>
<gene>
    <name evidence="5" type="ORF">OKE68_09830</name>
</gene>
<proteinExistence type="predicted"/>
<keyword evidence="3" id="KW-0804">Transcription</keyword>
<keyword evidence="2 5" id="KW-0238">DNA-binding</keyword>
<evidence type="ECO:0000313" key="5">
    <source>
        <dbReference type="EMBL" id="MCW0524612.1"/>
    </source>
</evidence>
<evidence type="ECO:0000256" key="1">
    <source>
        <dbReference type="ARBA" id="ARBA00023015"/>
    </source>
</evidence>
<dbReference type="InterPro" id="IPR037171">
    <property type="entry name" value="NagB/RpiA_transferase-like"/>
</dbReference>
<dbReference type="InterPro" id="IPR014036">
    <property type="entry name" value="DeoR-like_C"/>
</dbReference>
<dbReference type="InterPro" id="IPR001034">
    <property type="entry name" value="DeoR_HTH"/>
</dbReference>
<dbReference type="AlphaFoldDB" id="A0AAP3AMY4"/>
<sequence length="254" mass="28178">MSTAKRHQYILDKIKKEGHILVSDISKELSVSEVTIRKDLRGLEDKGLLFRNHGGASWENPYVSDKPLSHKQQINTLEKSKIAKKAVSFIEENDVIILGSGTTVLSMVENLPMDKKLTVITSSLIVSSLLCKYENITVIQLGGDVRRSSQSTVGPISQHQLRLLSANKLFIGVDGLDVDFGVSTSNTGEAYLNQQMIECSRKVYILSDHSKFGKRGLGKVCDLKEIDFLITDQKLNGDILKKLDEYGVQVVVSD</sequence>
<dbReference type="Proteomes" id="UP001207440">
    <property type="component" value="Unassembled WGS sequence"/>
</dbReference>
<dbReference type="Gene3D" id="1.10.10.10">
    <property type="entry name" value="Winged helix-like DNA-binding domain superfamily/Winged helix DNA-binding domain"/>
    <property type="match status" value="1"/>
</dbReference>
<evidence type="ECO:0000256" key="2">
    <source>
        <dbReference type="ARBA" id="ARBA00023125"/>
    </source>
</evidence>
<dbReference type="InterPro" id="IPR036388">
    <property type="entry name" value="WH-like_DNA-bd_sf"/>
</dbReference>
<dbReference type="GO" id="GO:0003677">
    <property type="term" value="F:DNA binding"/>
    <property type="evidence" value="ECO:0007669"/>
    <property type="project" value="UniProtKB-KW"/>
</dbReference>
<evidence type="ECO:0000256" key="3">
    <source>
        <dbReference type="ARBA" id="ARBA00023163"/>
    </source>
</evidence>
<dbReference type="PROSITE" id="PS51000">
    <property type="entry name" value="HTH_DEOR_2"/>
    <property type="match status" value="1"/>
</dbReference>
<feature type="domain" description="HTH deoR-type" evidence="4">
    <location>
        <begin position="3"/>
        <end position="58"/>
    </location>
</feature>
<dbReference type="PROSITE" id="PS00894">
    <property type="entry name" value="HTH_DEOR_1"/>
    <property type="match status" value="1"/>
</dbReference>
<dbReference type="InterPro" id="IPR036390">
    <property type="entry name" value="WH_DNA-bd_sf"/>
</dbReference>
<dbReference type="InterPro" id="IPR050313">
    <property type="entry name" value="Carb_Metab_HTH_regulators"/>
</dbReference>
<accession>A0AAP3AMY4</accession>
<dbReference type="InterPro" id="IPR018356">
    <property type="entry name" value="Tscrpt_reg_HTH_DeoR_CS"/>
</dbReference>
<comment type="caution">
    <text evidence="5">The sequence shown here is derived from an EMBL/GenBank/DDBJ whole genome shotgun (WGS) entry which is preliminary data.</text>
</comment>
<dbReference type="RefSeq" id="WP_064971135.1">
    <property type="nucleotide sequence ID" value="NZ_CP029760.1"/>
</dbReference>
<dbReference type="Pfam" id="PF00455">
    <property type="entry name" value="DeoRC"/>
    <property type="match status" value="1"/>
</dbReference>
<dbReference type="SUPFAM" id="SSF100950">
    <property type="entry name" value="NagB/RpiA/CoA transferase-like"/>
    <property type="match status" value="1"/>
</dbReference>
<dbReference type="SUPFAM" id="SSF46785">
    <property type="entry name" value="Winged helix' DNA-binding domain"/>
    <property type="match status" value="1"/>
</dbReference>
<keyword evidence="1" id="KW-0805">Transcription regulation</keyword>
<organism evidence="5 6">
    <name type="scientific">Riemerella anatipestifer</name>
    <name type="common">Moraxella anatipestifer</name>
    <dbReference type="NCBI Taxonomy" id="34085"/>
    <lineage>
        <taxon>Bacteria</taxon>
        <taxon>Pseudomonadati</taxon>
        <taxon>Bacteroidota</taxon>
        <taxon>Flavobacteriia</taxon>
        <taxon>Flavobacteriales</taxon>
        <taxon>Weeksellaceae</taxon>
        <taxon>Riemerella</taxon>
    </lineage>
</organism>
<dbReference type="PRINTS" id="PR00037">
    <property type="entry name" value="HTHLACR"/>
</dbReference>
<evidence type="ECO:0000259" key="4">
    <source>
        <dbReference type="PROSITE" id="PS51000"/>
    </source>
</evidence>
<dbReference type="SMART" id="SM01134">
    <property type="entry name" value="DeoRC"/>
    <property type="match status" value="1"/>
</dbReference>
<dbReference type="Gene3D" id="3.40.50.1360">
    <property type="match status" value="1"/>
</dbReference>
<dbReference type="EMBL" id="JAOZYT010000081">
    <property type="protein sequence ID" value="MCW0524612.1"/>
    <property type="molecule type" value="Genomic_DNA"/>
</dbReference>
<reference evidence="5" key="1">
    <citation type="submission" date="2022-10" db="EMBL/GenBank/DDBJ databases">
        <title>Sifting through the core-genome to identify putative cross-protective antigens against Riemerella anatipestifer.</title>
        <authorList>
            <person name="Zheng X."/>
            <person name="Zhang W."/>
        </authorList>
    </citation>
    <scope>NUCLEOTIDE SEQUENCE</scope>
    <source>
        <strain evidence="5">ZWRA178</strain>
    </source>
</reference>
<dbReference type="PANTHER" id="PTHR30363">
    <property type="entry name" value="HTH-TYPE TRANSCRIPTIONAL REGULATOR SRLR-RELATED"/>
    <property type="match status" value="1"/>
</dbReference>
<evidence type="ECO:0000313" key="6">
    <source>
        <dbReference type="Proteomes" id="UP001207440"/>
    </source>
</evidence>
<dbReference type="SMART" id="SM00420">
    <property type="entry name" value="HTH_DEOR"/>
    <property type="match status" value="1"/>
</dbReference>